<proteinExistence type="inferred from homology"/>
<evidence type="ECO:0000256" key="3">
    <source>
        <dbReference type="ARBA" id="ARBA00023002"/>
    </source>
</evidence>
<evidence type="ECO:0000313" key="7">
    <source>
        <dbReference type="EMBL" id="TFY52310.1"/>
    </source>
</evidence>
<protein>
    <recommendedName>
        <fullName evidence="6">Alcohol dehydrogenase iron-type/glycerol dehydrogenase GldA domain-containing protein</fullName>
    </recommendedName>
</protein>
<dbReference type="PANTHER" id="PTHR43616">
    <property type="entry name" value="GLYCEROL DEHYDROGENASE"/>
    <property type="match status" value="1"/>
</dbReference>
<dbReference type="GO" id="GO:0046872">
    <property type="term" value="F:metal ion binding"/>
    <property type="evidence" value="ECO:0007669"/>
    <property type="project" value="UniProtKB-KW"/>
</dbReference>
<evidence type="ECO:0000256" key="4">
    <source>
        <dbReference type="ARBA" id="ARBA00023027"/>
    </source>
</evidence>
<organism evidence="7 8">
    <name type="scientific">Rhodofomes roseus</name>
    <dbReference type="NCBI Taxonomy" id="34475"/>
    <lineage>
        <taxon>Eukaryota</taxon>
        <taxon>Fungi</taxon>
        <taxon>Dikarya</taxon>
        <taxon>Basidiomycota</taxon>
        <taxon>Agaricomycotina</taxon>
        <taxon>Agaricomycetes</taxon>
        <taxon>Polyporales</taxon>
        <taxon>Rhodofomes</taxon>
    </lineage>
</organism>
<evidence type="ECO:0000256" key="1">
    <source>
        <dbReference type="ARBA" id="ARBA00007358"/>
    </source>
</evidence>
<dbReference type="Gene3D" id="1.20.1090.10">
    <property type="entry name" value="Dehydroquinate synthase-like - alpha domain"/>
    <property type="match status" value="2"/>
</dbReference>
<name>A0A4Y9XQ96_9APHY</name>
<accession>A0A4Y9XQ96</accession>
<dbReference type="PANTHER" id="PTHR43616:SF5">
    <property type="entry name" value="GLYCEROL DEHYDROGENASE 1"/>
    <property type="match status" value="1"/>
</dbReference>
<dbReference type="GO" id="GO:0016614">
    <property type="term" value="F:oxidoreductase activity, acting on CH-OH group of donors"/>
    <property type="evidence" value="ECO:0007669"/>
    <property type="project" value="InterPro"/>
</dbReference>
<evidence type="ECO:0000259" key="6">
    <source>
        <dbReference type="Pfam" id="PF00465"/>
    </source>
</evidence>
<dbReference type="InterPro" id="IPR016205">
    <property type="entry name" value="Glycerol_DH"/>
</dbReference>
<evidence type="ECO:0000256" key="5">
    <source>
        <dbReference type="SAM" id="MobiDB-lite"/>
    </source>
</evidence>
<dbReference type="Gene3D" id="3.40.50.1970">
    <property type="match status" value="1"/>
</dbReference>
<dbReference type="InterPro" id="IPR018211">
    <property type="entry name" value="ADH_Fe_CS"/>
</dbReference>
<feature type="region of interest" description="Disordered" evidence="5">
    <location>
        <begin position="227"/>
        <end position="261"/>
    </location>
</feature>
<sequence length="433" mass="46743">MLHIRRHTPLQPGFFRDDQQEHPGVCTFDLDTDRVLARGLSPVAAPPSSPFAATTPKHMPNPNRITERLFQSPSKYIQGPAAIHNAGKYLSAFGKSPLLLSDELVYGIAGKDLTGALETSGYKVTRGIFGGEAFREEVARIGNIAKDNSVDFILALGGGKTIDTAKAIADDLGLQIAVLPTTASTDAPCSALSVIYKANGEFEHYRFYSKNPSTVLVDTSVVVKAPRALPRRGHRRRDRDEPRGQVRAEQPQLWRGPPDGGVCGDRREVRGDPVQAVVEANTLLSGLGFESGGLAAAHAIHNGLTAIDNHTLHTKMHGEKGTHPPYSPPPKLTLLLTVAFGTVCQLILDSAPTEEMDRYLALMVSVDLPVTLADLGIGEATDEELFRVAKLACAPNETIWNMDRLITEEIVFAAIKGADAAGRDYKVRHGLKA</sequence>
<dbReference type="STRING" id="34475.A0A4Y9XQ96"/>
<dbReference type="Pfam" id="PF00465">
    <property type="entry name" value="Fe-ADH"/>
    <property type="match status" value="1"/>
</dbReference>
<comment type="caution">
    <text evidence="7">The sequence shown here is derived from an EMBL/GenBank/DDBJ whole genome shotgun (WGS) entry which is preliminary data.</text>
</comment>
<feature type="domain" description="Alcohol dehydrogenase iron-type/glycerol dehydrogenase GldA" evidence="6">
    <location>
        <begin position="73"/>
        <end position="219"/>
    </location>
</feature>
<dbReference type="EMBL" id="SEKV01001001">
    <property type="protein sequence ID" value="TFY52310.1"/>
    <property type="molecule type" value="Genomic_DNA"/>
</dbReference>
<keyword evidence="2" id="KW-0479">Metal-binding</keyword>
<dbReference type="AlphaFoldDB" id="A0A4Y9XQ96"/>
<keyword evidence="3" id="KW-0560">Oxidoreductase</keyword>
<evidence type="ECO:0000256" key="2">
    <source>
        <dbReference type="ARBA" id="ARBA00022723"/>
    </source>
</evidence>
<keyword evidence="4" id="KW-0520">NAD</keyword>
<gene>
    <name evidence="7" type="ORF">EVJ58_g10092</name>
</gene>
<dbReference type="Proteomes" id="UP000298390">
    <property type="component" value="Unassembled WGS sequence"/>
</dbReference>
<reference evidence="7 8" key="1">
    <citation type="submission" date="2019-01" db="EMBL/GenBank/DDBJ databases">
        <title>Genome sequencing of the rare red list fungi Fomitopsis rosea.</title>
        <authorList>
            <person name="Buettner E."/>
            <person name="Kellner H."/>
        </authorList>
    </citation>
    <scope>NUCLEOTIDE SEQUENCE [LARGE SCALE GENOMIC DNA]</scope>
    <source>
        <strain evidence="7 8">DSM 105464</strain>
    </source>
</reference>
<comment type="similarity">
    <text evidence="1">Belongs to the iron-containing alcohol dehydrogenase family.</text>
</comment>
<dbReference type="SUPFAM" id="SSF56796">
    <property type="entry name" value="Dehydroquinate synthase-like"/>
    <property type="match status" value="1"/>
</dbReference>
<feature type="region of interest" description="Disordered" evidence="5">
    <location>
        <begin position="42"/>
        <end position="62"/>
    </location>
</feature>
<dbReference type="PROSITE" id="PS00060">
    <property type="entry name" value="ADH_IRON_2"/>
    <property type="match status" value="1"/>
</dbReference>
<dbReference type="CDD" id="cd08170">
    <property type="entry name" value="GlyDH"/>
    <property type="match status" value="1"/>
</dbReference>
<evidence type="ECO:0000313" key="8">
    <source>
        <dbReference type="Proteomes" id="UP000298390"/>
    </source>
</evidence>
<dbReference type="InterPro" id="IPR001670">
    <property type="entry name" value="ADH_Fe/GldA"/>
</dbReference>